<dbReference type="GeneID" id="16880921"/>
<dbReference type="KEGG" id="vg:16880921"/>
<name>R9ZZB5_9CAUD</name>
<keyword evidence="2" id="KW-1185">Reference proteome</keyword>
<dbReference type="OrthoDB" id="9680at10239"/>
<dbReference type="Proteomes" id="UP000014730">
    <property type="component" value="Segment"/>
</dbReference>
<organism evidence="1 2">
    <name type="scientific">Cellulophaga phage phi19:1</name>
    <dbReference type="NCBI Taxonomy" id="1327970"/>
    <lineage>
        <taxon>Viruses</taxon>
        <taxon>Duplodnaviria</taxon>
        <taxon>Heunggongvirae</taxon>
        <taxon>Uroviricota</taxon>
        <taxon>Caudoviricetes</taxon>
        <taxon>Assiduviridae</taxon>
        <taxon>Cellubavirus</taxon>
        <taxon>Cellubavirus phi19una</taxon>
    </lineage>
</organism>
<sequence>MSKTPKRLSDEKANFLGLELKKHQKGRNQAKYFLSKEELERLKEFKESKVLEVAKVIVESKTVPNDYIDDKPFVLSAWNSEKGEMLSLEEFCIKYKIDFKKVTSAKFLPYHYAQPTYHVVTSEYKKEGSDFDDLEEYAIKAINKHIDKKVKPIKFSPSFSEKDNYLFDVAILTDVHIGMNPNPNGYSLYGGKWDEKELELRRKLFVNRILVTKKSKKLVIFDLGDFMDGWDGETVRKGHELPQNMDNEKAFDVGVDFKISLIDELYLHFEEIDFINICDDNHAGSFAYVVNSSFKRFVEIRYTNVKVINQRKFIDHYIYENKVFVATHGKDGKNLKFGFKPILDPKQIEKIDNYLIENDLMRKGLQVIFIKGDSHQDLLDNSTAQNFYYWNMPAFSPSSNWVQTNFKKGISGFYTFNFEEDCHSTNPYYFKWK</sequence>
<evidence type="ECO:0000313" key="1">
    <source>
        <dbReference type="EMBL" id="AGO47303.1"/>
    </source>
</evidence>
<evidence type="ECO:0000313" key="2">
    <source>
        <dbReference type="Proteomes" id="UP000014730"/>
    </source>
</evidence>
<proteinExistence type="predicted"/>
<protein>
    <submittedName>
        <fullName evidence="1">Uncharacterized protein</fullName>
    </submittedName>
</protein>
<gene>
    <name evidence="1" type="ORF">Phi19:1_gp013</name>
</gene>
<reference evidence="1 2" key="1">
    <citation type="journal article" date="2013" name="Proc. Natl. Acad. Sci. U.S.A.">
        <title>Twelve previously unknown phage genera are ubiquitous in global oceans.</title>
        <authorList>
            <person name="Holmfeldt K."/>
            <person name="Solonenko N."/>
            <person name="Shah M."/>
            <person name="Corrier K."/>
            <person name="Riemann L."/>
            <person name="Verberkmoes N.C."/>
            <person name="Sullivan M.B."/>
        </authorList>
    </citation>
    <scope>NUCLEOTIDE SEQUENCE [LARGE SCALE GENOMIC DNA]</scope>
    <source>
        <strain evidence="1">Phi19:1</strain>
    </source>
</reference>
<dbReference type="RefSeq" id="YP_008241706.1">
    <property type="nucleotide sequence ID" value="NC_021799.1"/>
</dbReference>
<accession>R9ZZB5</accession>
<reference evidence="2" key="2">
    <citation type="submission" date="2013-03" db="EMBL/GenBank/DDBJ databases">
        <title>The Cellulophaga phages: a novel, diverse, and globally ubiquitous model system.</title>
        <authorList>
            <person name="Holmfeldt K."/>
            <person name="Solonenko N."/>
            <person name="Shah M."/>
            <person name="Corrier K."/>
            <person name="Riemann L."/>
            <person name="VerBerkmoes N.C."/>
            <person name="Sullivan M.B."/>
        </authorList>
    </citation>
    <scope>NUCLEOTIDE SEQUENCE [LARGE SCALE GENOMIC DNA]</scope>
</reference>
<dbReference type="EMBL" id="KC821607">
    <property type="protein sequence ID" value="AGO47303.1"/>
    <property type="molecule type" value="Genomic_DNA"/>
</dbReference>